<dbReference type="Proteomes" id="UP001642260">
    <property type="component" value="Unassembled WGS sequence"/>
</dbReference>
<name>A0ABC8M0G0_ERUVS</name>
<dbReference type="EMBL" id="CAKOAT010819599">
    <property type="protein sequence ID" value="CAH8389151.1"/>
    <property type="molecule type" value="Genomic_DNA"/>
</dbReference>
<evidence type="ECO:0000313" key="2">
    <source>
        <dbReference type="Proteomes" id="UP001642260"/>
    </source>
</evidence>
<dbReference type="AlphaFoldDB" id="A0ABC8M0G0"/>
<sequence>MSLRYHESGREGTCLPQVGQWNMMNKVATYKNRVIKYSGDKEHTTNEISYTI</sequence>
<protein>
    <submittedName>
        <fullName evidence="1">Uncharacterized protein</fullName>
    </submittedName>
</protein>
<reference evidence="1 2" key="1">
    <citation type="submission" date="2022-03" db="EMBL/GenBank/DDBJ databases">
        <authorList>
            <person name="Macdonald S."/>
            <person name="Ahmed S."/>
            <person name="Newling K."/>
        </authorList>
    </citation>
    <scope>NUCLEOTIDE SEQUENCE [LARGE SCALE GENOMIC DNA]</scope>
</reference>
<proteinExistence type="predicted"/>
<keyword evidence="2" id="KW-1185">Reference proteome</keyword>
<comment type="caution">
    <text evidence="1">The sequence shown here is derived from an EMBL/GenBank/DDBJ whole genome shotgun (WGS) entry which is preliminary data.</text>
</comment>
<organism evidence="1 2">
    <name type="scientific">Eruca vesicaria subsp. sativa</name>
    <name type="common">Garden rocket</name>
    <name type="synonym">Eruca sativa</name>
    <dbReference type="NCBI Taxonomy" id="29727"/>
    <lineage>
        <taxon>Eukaryota</taxon>
        <taxon>Viridiplantae</taxon>
        <taxon>Streptophyta</taxon>
        <taxon>Embryophyta</taxon>
        <taxon>Tracheophyta</taxon>
        <taxon>Spermatophyta</taxon>
        <taxon>Magnoliopsida</taxon>
        <taxon>eudicotyledons</taxon>
        <taxon>Gunneridae</taxon>
        <taxon>Pentapetalae</taxon>
        <taxon>rosids</taxon>
        <taxon>malvids</taxon>
        <taxon>Brassicales</taxon>
        <taxon>Brassicaceae</taxon>
        <taxon>Brassiceae</taxon>
        <taxon>Eruca</taxon>
    </lineage>
</organism>
<accession>A0ABC8M0G0</accession>
<evidence type="ECO:0000313" key="1">
    <source>
        <dbReference type="EMBL" id="CAH8389151.1"/>
    </source>
</evidence>
<gene>
    <name evidence="1" type="ORF">ERUC_LOCUS41634</name>
</gene>